<reference evidence="2" key="1">
    <citation type="submission" date="2018-02" db="EMBL/GenBank/DDBJ databases">
        <title>Rhizophora mucronata_Transcriptome.</title>
        <authorList>
            <person name="Meera S.P."/>
            <person name="Sreeshan A."/>
            <person name="Augustine A."/>
        </authorList>
    </citation>
    <scope>NUCLEOTIDE SEQUENCE</scope>
    <source>
        <tissue evidence="2">Leaf</tissue>
    </source>
</reference>
<keyword evidence="1" id="KW-0472">Membrane</keyword>
<evidence type="ECO:0000256" key="1">
    <source>
        <dbReference type="SAM" id="Phobius"/>
    </source>
</evidence>
<proteinExistence type="predicted"/>
<organism evidence="2">
    <name type="scientific">Rhizophora mucronata</name>
    <name type="common">Asiatic mangrove</name>
    <dbReference type="NCBI Taxonomy" id="61149"/>
    <lineage>
        <taxon>Eukaryota</taxon>
        <taxon>Viridiplantae</taxon>
        <taxon>Streptophyta</taxon>
        <taxon>Embryophyta</taxon>
        <taxon>Tracheophyta</taxon>
        <taxon>Spermatophyta</taxon>
        <taxon>Magnoliopsida</taxon>
        <taxon>eudicotyledons</taxon>
        <taxon>Gunneridae</taxon>
        <taxon>Pentapetalae</taxon>
        <taxon>rosids</taxon>
        <taxon>fabids</taxon>
        <taxon>Malpighiales</taxon>
        <taxon>Rhizophoraceae</taxon>
        <taxon>Rhizophora</taxon>
    </lineage>
</organism>
<sequence>MFKLSFWMVSVFTYLWLPYLLHLYHIPISCLGIDAY</sequence>
<dbReference type="AlphaFoldDB" id="A0A2P2PTD5"/>
<keyword evidence="1" id="KW-1133">Transmembrane helix</keyword>
<dbReference type="EMBL" id="GGEC01077526">
    <property type="protein sequence ID" value="MBX58010.1"/>
    <property type="molecule type" value="Transcribed_RNA"/>
</dbReference>
<evidence type="ECO:0000313" key="2">
    <source>
        <dbReference type="EMBL" id="MBX58010.1"/>
    </source>
</evidence>
<keyword evidence="1" id="KW-0812">Transmembrane</keyword>
<feature type="transmembrane region" description="Helical" evidence="1">
    <location>
        <begin position="6"/>
        <end position="24"/>
    </location>
</feature>
<name>A0A2P2PTD5_RHIMU</name>
<accession>A0A2P2PTD5</accession>
<protein>
    <submittedName>
        <fullName evidence="2">Uncharacterized protein</fullName>
    </submittedName>
</protein>